<evidence type="ECO:0000256" key="6">
    <source>
        <dbReference type="ARBA" id="ARBA00023049"/>
    </source>
</evidence>
<dbReference type="STRING" id="101091.A0A1C7NRS0"/>
<dbReference type="PANTHER" id="PTHR22726:SF18">
    <property type="entry name" value="PEPTIDASE M48 DOMAIN-CONTAINING PROTEIN"/>
    <property type="match status" value="1"/>
</dbReference>
<keyword evidence="7" id="KW-0472">Membrane</keyword>
<dbReference type="Gene3D" id="3.30.2010.10">
    <property type="entry name" value="Metalloproteases ('zincins'), catalytic domain"/>
    <property type="match status" value="1"/>
</dbReference>
<dbReference type="GO" id="GO:0004222">
    <property type="term" value="F:metalloendopeptidase activity"/>
    <property type="evidence" value="ECO:0007669"/>
    <property type="project" value="InterPro"/>
</dbReference>
<keyword evidence="6" id="KW-0482">Metalloprotease</keyword>
<evidence type="ECO:0000256" key="3">
    <source>
        <dbReference type="ARBA" id="ARBA00022723"/>
    </source>
</evidence>
<dbReference type="InParanoid" id="A0A1C7NRS0"/>
<reference evidence="9 10" key="1">
    <citation type="submission" date="2016-03" db="EMBL/GenBank/DDBJ databases">
        <title>Choanephora cucurbitarum.</title>
        <authorList>
            <person name="Min B."/>
            <person name="Park H."/>
            <person name="Park J.-H."/>
            <person name="Shin H.-D."/>
            <person name="Choi I.-G."/>
        </authorList>
    </citation>
    <scope>NUCLEOTIDE SEQUENCE [LARGE SCALE GENOMIC DNA]</scope>
    <source>
        <strain evidence="9 10">KUS-F28377</strain>
    </source>
</reference>
<proteinExistence type="predicted"/>
<organism evidence="9 10">
    <name type="scientific">Choanephora cucurbitarum</name>
    <dbReference type="NCBI Taxonomy" id="101091"/>
    <lineage>
        <taxon>Eukaryota</taxon>
        <taxon>Fungi</taxon>
        <taxon>Fungi incertae sedis</taxon>
        <taxon>Mucoromycota</taxon>
        <taxon>Mucoromycotina</taxon>
        <taxon>Mucoromycetes</taxon>
        <taxon>Mucorales</taxon>
        <taxon>Mucorineae</taxon>
        <taxon>Choanephoraceae</taxon>
        <taxon>Choanephoroideae</taxon>
        <taxon>Choanephora</taxon>
    </lineage>
</organism>
<keyword evidence="3" id="KW-0479">Metal-binding</keyword>
<evidence type="ECO:0000256" key="4">
    <source>
        <dbReference type="ARBA" id="ARBA00022801"/>
    </source>
</evidence>
<comment type="cofactor">
    <cofactor evidence="1">
        <name>Zn(2+)</name>
        <dbReference type="ChEBI" id="CHEBI:29105"/>
    </cofactor>
</comment>
<dbReference type="PANTHER" id="PTHR22726">
    <property type="entry name" value="METALLOENDOPEPTIDASE OMA1"/>
    <property type="match status" value="1"/>
</dbReference>
<name>A0A1C7NRS0_9FUNG</name>
<keyword evidence="5" id="KW-0862">Zinc</keyword>
<evidence type="ECO:0000256" key="7">
    <source>
        <dbReference type="SAM" id="Phobius"/>
    </source>
</evidence>
<gene>
    <name evidence="9" type="primary">Oma1</name>
    <name evidence="9" type="ORF">A0J61_00136</name>
</gene>
<feature type="domain" description="Peptidase M48" evidence="8">
    <location>
        <begin position="216"/>
        <end position="441"/>
    </location>
</feature>
<protein>
    <submittedName>
        <fullName evidence="9">Metalloendopeptidase OMA1, mitochondrial</fullName>
    </submittedName>
</protein>
<dbReference type="InterPro" id="IPR001915">
    <property type="entry name" value="Peptidase_M48"/>
</dbReference>
<keyword evidence="2" id="KW-0645">Protease</keyword>
<keyword evidence="7" id="KW-1133">Transmembrane helix</keyword>
<accession>A0A1C7NRS0</accession>
<comment type="caution">
    <text evidence="9">The sequence shown here is derived from an EMBL/GenBank/DDBJ whole genome shotgun (WGS) entry which is preliminary data.</text>
</comment>
<dbReference type="Proteomes" id="UP000093000">
    <property type="component" value="Unassembled WGS sequence"/>
</dbReference>
<evidence type="ECO:0000256" key="2">
    <source>
        <dbReference type="ARBA" id="ARBA00022670"/>
    </source>
</evidence>
<keyword evidence="4" id="KW-0378">Hydrolase</keyword>
<dbReference type="InterPro" id="IPR051156">
    <property type="entry name" value="Mito/Outer_Membr_Metalloprot"/>
</dbReference>
<sequence length="503" mass="57279">MLRHLLRSSVSTLKRPPYINHYRPSPFSYQFHTNQAARIPIIPFPAFLLGALKTGKLVSIVSISSKTSLTLLPHTFRRGGRLDLFAKVLAGIPLVGFTLLVAVGLDQAPNTSRLRLMYLTEEEQAKVIEAEIEQLFDEQRHNLVSRDTELVMWLQTIVDNLSLVASDDIRDPVRKYDDNPALKSRQIQVVPTLTQAATDVVVVTKEEAGGDYRSPVPHLDLQVDAIFDSSTLNACCIGSQVVVYDMLLDLMDYDTNRMAVILSHEIAHSIQSHFVEQHAFASLLLMLGDILRGVFWMFTESLGPFINQKINESISLLVALETETTYNRRCEKEADLVGLRMMAKAGYDPRVAIEVWERFLEFENYIKRKQEEEADEHHHKVLLDGDKRKELMDKKKDIIKRFAGKSNYIEDDVEMYIGSLLDSWFGSTHPPSPERIEYLRDNMPAAIALYEEALRINGPPREFVFSPQEEQDQQFGLQVGKSFLLYIYEVWSSARTQVSSAIS</sequence>
<keyword evidence="10" id="KW-1185">Reference proteome</keyword>
<evidence type="ECO:0000256" key="5">
    <source>
        <dbReference type="ARBA" id="ARBA00022833"/>
    </source>
</evidence>
<feature type="transmembrane region" description="Helical" evidence="7">
    <location>
        <begin position="84"/>
        <end position="105"/>
    </location>
</feature>
<dbReference type="AlphaFoldDB" id="A0A1C7NRS0"/>
<evidence type="ECO:0000259" key="8">
    <source>
        <dbReference type="Pfam" id="PF01435"/>
    </source>
</evidence>
<dbReference type="Pfam" id="PF01435">
    <property type="entry name" value="Peptidase_M48"/>
    <property type="match status" value="1"/>
</dbReference>
<dbReference type="OrthoDB" id="7464992at2759"/>
<dbReference type="GO" id="GO:0034982">
    <property type="term" value="P:mitochondrial protein processing"/>
    <property type="evidence" value="ECO:0007669"/>
    <property type="project" value="TreeGrafter"/>
</dbReference>
<dbReference type="GO" id="GO:0005743">
    <property type="term" value="C:mitochondrial inner membrane"/>
    <property type="evidence" value="ECO:0007669"/>
    <property type="project" value="TreeGrafter"/>
</dbReference>
<dbReference type="GO" id="GO:0046872">
    <property type="term" value="F:metal ion binding"/>
    <property type="evidence" value="ECO:0007669"/>
    <property type="project" value="UniProtKB-KW"/>
</dbReference>
<evidence type="ECO:0000313" key="9">
    <source>
        <dbReference type="EMBL" id="OBZ91817.1"/>
    </source>
</evidence>
<keyword evidence="7" id="KW-0812">Transmembrane</keyword>
<evidence type="ECO:0000256" key="1">
    <source>
        <dbReference type="ARBA" id="ARBA00001947"/>
    </source>
</evidence>
<evidence type="ECO:0000313" key="10">
    <source>
        <dbReference type="Proteomes" id="UP000093000"/>
    </source>
</evidence>
<dbReference type="GO" id="GO:0006515">
    <property type="term" value="P:protein quality control for misfolded or incompletely synthesized proteins"/>
    <property type="evidence" value="ECO:0007669"/>
    <property type="project" value="TreeGrafter"/>
</dbReference>
<dbReference type="EMBL" id="LUGH01000003">
    <property type="protein sequence ID" value="OBZ91817.1"/>
    <property type="molecule type" value="Genomic_DNA"/>
</dbReference>